<reference evidence="10" key="1">
    <citation type="submission" date="2022-01" db="EMBL/GenBank/DDBJ databases">
        <authorList>
            <person name="King R."/>
        </authorList>
    </citation>
    <scope>NUCLEOTIDE SEQUENCE</scope>
</reference>
<feature type="compositionally biased region" description="Polar residues" evidence="7">
    <location>
        <begin position="647"/>
        <end position="669"/>
    </location>
</feature>
<dbReference type="GO" id="GO:0071944">
    <property type="term" value="C:cell periphery"/>
    <property type="evidence" value="ECO:0007669"/>
    <property type="project" value="UniProtKB-ARBA"/>
</dbReference>
<protein>
    <recommendedName>
        <fullName evidence="9">Ig-like domain-containing protein</fullName>
    </recommendedName>
</protein>
<dbReference type="FunFam" id="2.60.40.10:FF:000032">
    <property type="entry name" value="palladin isoform X1"/>
    <property type="match status" value="1"/>
</dbReference>
<feature type="domain" description="Ig-like" evidence="9">
    <location>
        <begin position="278"/>
        <end position="375"/>
    </location>
</feature>
<organism evidence="10 11">
    <name type="scientific">Phyllotreta striolata</name>
    <name type="common">Striped flea beetle</name>
    <name type="synonym">Crioceris striolata</name>
    <dbReference type="NCBI Taxonomy" id="444603"/>
    <lineage>
        <taxon>Eukaryota</taxon>
        <taxon>Metazoa</taxon>
        <taxon>Ecdysozoa</taxon>
        <taxon>Arthropoda</taxon>
        <taxon>Hexapoda</taxon>
        <taxon>Insecta</taxon>
        <taxon>Pterygota</taxon>
        <taxon>Neoptera</taxon>
        <taxon>Endopterygota</taxon>
        <taxon>Coleoptera</taxon>
        <taxon>Polyphaga</taxon>
        <taxon>Cucujiformia</taxon>
        <taxon>Chrysomeloidea</taxon>
        <taxon>Chrysomelidae</taxon>
        <taxon>Galerucinae</taxon>
        <taxon>Alticini</taxon>
        <taxon>Phyllotreta</taxon>
    </lineage>
</organism>
<evidence type="ECO:0000256" key="5">
    <source>
        <dbReference type="ARBA" id="ARBA00023180"/>
    </source>
</evidence>
<sequence>MPKTIHREVVTKGYRATMDLKIIYLFISYMASAMAQEDWEKHCNKCHCLWVSGKKTANCAGRNFDTIPNDLSTEIREVDFSNNFFYSLEQKVFDYAHLVNVHKLKLQNCTIEKVSQWAFTGLGLVIELDLSNNNIATLNKNVFRPTRRLRTLILSNNKISVLEDELLYNLTFLQKILLDHNEIETVSPSTFQNLPNLMHIALSNNKIQRITFDMKSSLPKLSSLNVEANPWACDCRLQEFRSSVKRNNLVTAEIMCAAPARLKGRSWLDDSVIFACPPKIVEMGPHNVVYASYTNITITCKVIGNPVPDVDWMRNDKIIERDPRKNKQKYLTQKDTSSDGYTWNNLTIFNVNYNDKGEYRCIAKNPGGENEGNITVDVPPGALTGGTFVGTLTTNTYLVIGLAVGIIFILLLALLILFCMCRRGTNDFYSKRRPHANTSEEYINMSGGQAEIKKGLITDVNPVTKPPRTTVSPSVVSGGTEVSDVKKTLLDNESVFDCDEETRSLDFDQPLLRKTHVMPDSVNNHYPPDLLPFPPRMTQVSPAGSSASTVADTTRLPPPHGPQSPLHSPIYDQLNLYRTLPYSRSHSPFVGPPTRVPRAGYVTIPRRPRMQSWSSEPPNASDIIVEPLYDNLGVRTTADGATSTLSLNKLESNGTPRSNRLLSLNSTNCDPIEESHESPPSQKVLANQTLPRSLNAANKLTPSKLQWTKSNAEALMSPDKRNSISSLPDGQPMKKIPPRPPPKPKKRASTGPLFEDEGEDGTEV</sequence>
<feature type="region of interest" description="Disordered" evidence="7">
    <location>
        <begin position="539"/>
        <end position="567"/>
    </location>
</feature>
<proteinExistence type="predicted"/>
<dbReference type="SMART" id="SM00409">
    <property type="entry name" value="IG"/>
    <property type="match status" value="1"/>
</dbReference>
<evidence type="ECO:0000256" key="1">
    <source>
        <dbReference type="ARBA" id="ARBA00022614"/>
    </source>
</evidence>
<dbReference type="InterPro" id="IPR003591">
    <property type="entry name" value="Leu-rich_rpt_typical-subtyp"/>
</dbReference>
<dbReference type="InterPro" id="IPR032675">
    <property type="entry name" value="LRR_dom_sf"/>
</dbReference>
<dbReference type="InterPro" id="IPR036179">
    <property type="entry name" value="Ig-like_dom_sf"/>
</dbReference>
<dbReference type="Gene3D" id="2.60.40.10">
    <property type="entry name" value="Immunoglobulins"/>
    <property type="match status" value="1"/>
</dbReference>
<accession>A0A9N9TQ52</accession>
<evidence type="ECO:0000256" key="3">
    <source>
        <dbReference type="ARBA" id="ARBA00022737"/>
    </source>
</evidence>
<dbReference type="InterPro" id="IPR003598">
    <property type="entry name" value="Ig_sub2"/>
</dbReference>
<dbReference type="PANTHER" id="PTHR45842:SF12">
    <property type="entry name" value="KEKKON 5, ISOFORM A"/>
    <property type="match status" value="1"/>
</dbReference>
<dbReference type="SUPFAM" id="SSF52058">
    <property type="entry name" value="L domain-like"/>
    <property type="match status" value="1"/>
</dbReference>
<dbReference type="InterPro" id="IPR007110">
    <property type="entry name" value="Ig-like_dom"/>
</dbReference>
<dbReference type="InterPro" id="IPR013783">
    <property type="entry name" value="Ig-like_fold"/>
</dbReference>
<dbReference type="Pfam" id="PF13855">
    <property type="entry name" value="LRR_8"/>
    <property type="match status" value="2"/>
</dbReference>
<name>A0A9N9TQ52_PHYSR</name>
<keyword evidence="8" id="KW-1133">Transmembrane helix</keyword>
<dbReference type="Proteomes" id="UP001153712">
    <property type="component" value="Chromosome 2"/>
</dbReference>
<dbReference type="SMART" id="SM00082">
    <property type="entry name" value="LRRCT"/>
    <property type="match status" value="1"/>
</dbReference>
<keyword evidence="8" id="KW-0812">Transmembrane</keyword>
<evidence type="ECO:0000256" key="2">
    <source>
        <dbReference type="ARBA" id="ARBA00022729"/>
    </source>
</evidence>
<evidence type="ECO:0000256" key="8">
    <source>
        <dbReference type="SAM" id="Phobius"/>
    </source>
</evidence>
<dbReference type="Gene3D" id="3.80.10.10">
    <property type="entry name" value="Ribonuclease Inhibitor"/>
    <property type="match status" value="2"/>
</dbReference>
<keyword evidence="6" id="KW-0393">Immunoglobulin domain</keyword>
<evidence type="ECO:0000256" key="7">
    <source>
        <dbReference type="SAM" id="MobiDB-lite"/>
    </source>
</evidence>
<dbReference type="PROSITE" id="PS51450">
    <property type="entry name" value="LRR"/>
    <property type="match status" value="1"/>
</dbReference>
<keyword evidence="5" id="KW-0325">Glycoprotein</keyword>
<dbReference type="InterPro" id="IPR013098">
    <property type="entry name" value="Ig_I-set"/>
</dbReference>
<feature type="region of interest" description="Disordered" evidence="7">
    <location>
        <begin position="711"/>
        <end position="764"/>
    </location>
</feature>
<dbReference type="InterPro" id="IPR001611">
    <property type="entry name" value="Leu-rich_rpt"/>
</dbReference>
<dbReference type="InterPro" id="IPR003599">
    <property type="entry name" value="Ig_sub"/>
</dbReference>
<dbReference type="PROSITE" id="PS50835">
    <property type="entry name" value="IG_LIKE"/>
    <property type="match status" value="1"/>
</dbReference>
<evidence type="ECO:0000313" key="11">
    <source>
        <dbReference type="Proteomes" id="UP001153712"/>
    </source>
</evidence>
<dbReference type="SUPFAM" id="SSF48726">
    <property type="entry name" value="Immunoglobulin"/>
    <property type="match status" value="1"/>
</dbReference>
<dbReference type="PANTHER" id="PTHR45842">
    <property type="entry name" value="SYNAPTIC ADHESION-LIKE MOLECULE SALM"/>
    <property type="match status" value="1"/>
</dbReference>
<feature type="transmembrane region" description="Helical" evidence="8">
    <location>
        <begin position="397"/>
        <end position="421"/>
    </location>
</feature>
<dbReference type="AlphaFoldDB" id="A0A9N9TQ52"/>
<keyword evidence="4" id="KW-1015">Disulfide bond</keyword>
<dbReference type="OrthoDB" id="5954366at2759"/>
<keyword evidence="11" id="KW-1185">Reference proteome</keyword>
<keyword evidence="8" id="KW-0472">Membrane</keyword>
<dbReference type="InterPro" id="IPR000483">
    <property type="entry name" value="Cys-rich_flank_reg_C"/>
</dbReference>
<dbReference type="SMART" id="SM00369">
    <property type="entry name" value="LRR_TYP"/>
    <property type="match status" value="5"/>
</dbReference>
<dbReference type="Pfam" id="PF07679">
    <property type="entry name" value="I-set"/>
    <property type="match status" value="1"/>
</dbReference>
<dbReference type="SMART" id="SM00408">
    <property type="entry name" value="IGc2"/>
    <property type="match status" value="1"/>
</dbReference>
<feature type="compositionally biased region" description="Polar residues" evidence="7">
    <location>
        <begin position="539"/>
        <end position="552"/>
    </location>
</feature>
<feature type="region of interest" description="Disordered" evidence="7">
    <location>
        <begin position="647"/>
        <end position="683"/>
    </location>
</feature>
<evidence type="ECO:0000256" key="6">
    <source>
        <dbReference type="ARBA" id="ARBA00023319"/>
    </source>
</evidence>
<dbReference type="EMBL" id="OU900095">
    <property type="protein sequence ID" value="CAG9859095.1"/>
    <property type="molecule type" value="Genomic_DNA"/>
</dbReference>
<dbReference type="InterPro" id="IPR050467">
    <property type="entry name" value="LRFN"/>
</dbReference>
<feature type="compositionally biased region" description="Acidic residues" evidence="7">
    <location>
        <begin position="754"/>
        <end position="764"/>
    </location>
</feature>
<keyword evidence="3" id="KW-0677">Repeat</keyword>
<gene>
    <name evidence="10" type="ORF">PHYEVI_LOCUS5471</name>
</gene>
<keyword evidence="1" id="KW-0433">Leucine-rich repeat</keyword>
<evidence type="ECO:0000259" key="9">
    <source>
        <dbReference type="PROSITE" id="PS50835"/>
    </source>
</evidence>
<evidence type="ECO:0000313" key="10">
    <source>
        <dbReference type="EMBL" id="CAG9859095.1"/>
    </source>
</evidence>
<keyword evidence="2" id="KW-0732">Signal</keyword>
<evidence type="ECO:0000256" key="4">
    <source>
        <dbReference type="ARBA" id="ARBA00023157"/>
    </source>
</evidence>